<dbReference type="SUPFAM" id="SSF56024">
    <property type="entry name" value="Phospholipase D/nuclease"/>
    <property type="match status" value="2"/>
</dbReference>
<dbReference type="Gene3D" id="3.30.870.10">
    <property type="entry name" value="Endonuclease Chain A"/>
    <property type="match status" value="1"/>
</dbReference>
<feature type="compositionally biased region" description="Gly residues" evidence="8">
    <location>
        <begin position="1620"/>
        <end position="1637"/>
    </location>
</feature>
<dbReference type="Pfam" id="PF00614">
    <property type="entry name" value="PLDc"/>
    <property type="match status" value="1"/>
</dbReference>
<dbReference type="EMBL" id="LN483332">
    <property type="protein sequence ID" value="CED85185.1"/>
    <property type="molecule type" value="Genomic_DNA"/>
</dbReference>
<feature type="region of interest" description="Disordered" evidence="8">
    <location>
        <begin position="1614"/>
        <end position="1681"/>
    </location>
</feature>
<protein>
    <recommendedName>
        <fullName evidence="7">Phospholipase</fullName>
        <ecNumber evidence="7">3.1.4.4</ecNumber>
    </recommendedName>
</protein>
<comment type="catalytic activity">
    <reaction evidence="1 7">
        <text>a 1,2-diacyl-sn-glycero-3-phosphocholine + H2O = a 1,2-diacyl-sn-glycero-3-phosphate + choline + H(+)</text>
        <dbReference type="Rhea" id="RHEA:14445"/>
        <dbReference type="ChEBI" id="CHEBI:15354"/>
        <dbReference type="ChEBI" id="CHEBI:15377"/>
        <dbReference type="ChEBI" id="CHEBI:15378"/>
        <dbReference type="ChEBI" id="CHEBI:57643"/>
        <dbReference type="ChEBI" id="CHEBI:58608"/>
        <dbReference type="EC" id="3.1.4.4"/>
    </reaction>
</comment>
<keyword evidence="6" id="KW-0443">Lipid metabolism</keyword>
<dbReference type="CDD" id="cd09141">
    <property type="entry name" value="PLDc_vPLD1_2_yPLD_like_2"/>
    <property type="match status" value="1"/>
</dbReference>
<dbReference type="SMART" id="SM00155">
    <property type="entry name" value="PLDc"/>
    <property type="match status" value="1"/>
</dbReference>
<reference evidence="10" key="1">
    <citation type="submission" date="2014-08" db="EMBL/GenBank/DDBJ databases">
        <authorList>
            <person name="Sharma Rahul"/>
            <person name="Thines Marco"/>
        </authorList>
    </citation>
    <scope>NUCLEOTIDE SEQUENCE</scope>
</reference>
<dbReference type="CDD" id="cd09138">
    <property type="entry name" value="PLDc_vPLD1_2_yPLD_like_1"/>
    <property type="match status" value="1"/>
</dbReference>
<dbReference type="PIRSF" id="PIRSF009376">
    <property type="entry name" value="Phospholipase_D_euk"/>
    <property type="match status" value="1"/>
</dbReference>
<feature type="compositionally biased region" description="Polar residues" evidence="8">
    <location>
        <begin position="545"/>
        <end position="556"/>
    </location>
</feature>
<feature type="compositionally biased region" description="Basic and acidic residues" evidence="8">
    <location>
        <begin position="79"/>
        <end position="106"/>
    </location>
</feature>
<dbReference type="SMART" id="SM00312">
    <property type="entry name" value="PX"/>
    <property type="match status" value="1"/>
</dbReference>
<feature type="region of interest" description="Disordered" evidence="8">
    <location>
        <begin position="527"/>
        <end position="571"/>
    </location>
</feature>
<evidence type="ECO:0000256" key="3">
    <source>
        <dbReference type="ARBA" id="ARBA00022737"/>
    </source>
</evidence>
<dbReference type="PANTHER" id="PTHR18896">
    <property type="entry name" value="PHOSPHOLIPASE D"/>
    <property type="match status" value="1"/>
</dbReference>
<feature type="compositionally biased region" description="Acidic residues" evidence="8">
    <location>
        <begin position="225"/>
        <end position="239"/>
    </location>
</feature>
<organism evidence="10">
    <name type="scientific">Phaffia rhodozyma</name>
    <name type="common">Yeast</name>
    <name type="synonym">Xanthophyllomyces dendrorhous</name>
    <dbReference type="NCBI Taxonomy" id="264483"/>
    <lineage>
        <taxon>Eukaryota</taxon>
        <taxon>Fungi</taxon>
        <taxon>Dikarya</taxon>
        <taxon>Basidiomycota</taxon>
        <taxon>Agaricomycotina</taxon>
        <taxon>Tremellomycetes</taxon>
        <taxon>Cystofilobasidiales</taxon>
        <taxon>Mrakiaceae</taxon>
        <taxon>Phaffia</taxon>
    </lineage>
</organism>
<feature type="compositionally biased region" description="Polar residues" evidence="8">
    <location>
        <begin position="337"/>
        <end position="359"/>
    </location>
</feature>
<dbReference type="PANTHER" id="PTHR18896:SF76">
    <property type="entry name" value="PHOSPHOLIPASE"/>
    <property type="match status" value="1"/>
</dbReference>
<evidence type="ECO:0000256" key="1">
    <source>
        <dbReference type="ARBA" id="ARBA00000798"/>
    </source>
</evidence>
<keyword evidence="5 7" id="KW-0442">Lipid degradation</keyword>
<accession>A0A0F7SX15</accession>
<dbReference type="Gene3D" id="3.30.1520.10">
    <property type="entry name" value="Phox-like domain"/>
    <property type="match status" value="1"/>
</dbReference>
<proteinExistence type="inferred from homology"/>
<dbReference type="CDD" id="cd06093">
    <property type="entry name" value="PX_domain"/>
    <property type="match status" value="1"/>
</dbReference>
<dbReference type="GO" id="GO:0009395">
    <property type="term" value="P:phospholipid catabolic process"/>
    <property type="evidence" value="ECO:0007669"/>
    <property type="project" value="TreeGrafter"/>
</dbReference>
<keyword evidence="3" id="KW-0677">Repeat</keyword>
<feature type="region of interest" description="Disordered" evidence="8">
    <location>
        <begin position="336"/>
        <end position="380"/>
    </location>
</feature>
<dbReference type="InterPro" id="IPR001683">
    <property type="entry name" value="PX_dom"/>
</dbReference>
<dbReference type="GO" id="GO:0006654">
    <property type="term" value="P:phosphatidic acid biosynthetic process"/>
    <property type="evidence" value="ECO:0007669"/>
    <property type="project" value="InterPro"/>
</dbReference>
<feature type="compositionally biased region" description="Polar residues" evidence="8">
    <location>
        <begin position="246"/>
        <end position="259"/>
    </location>
</feature>
<evidence type="ECO:0000313" key="10">
    <source>
        <dbReference type="EMBL" id="CED85185.1"/>
    </source>
</evidence>
<feature type="compositionally biased region" description="Polar residues" evidence="8">
    <location>
        <begin position="25"/>
        <end position="36"/>
    </location>
</feature>
<dbReference type="InterPro" id="IPR001736">
    <property type="entry name" value="PLipase_D/transphosphatidylase"/>
</dbReference>
<keyword evidence="4 7" id="KW-0378">Hydrolase</keyword>
<dbReference type="PROSITE" id="PS50035">
    <property type="entry name" value="PLD"/>
    <property type="match status" value="1"/>
</dbReference>
<evidence type="ECO:0000256" key="5">
    <source>
        <dbReference type="ARBA" id="ARBA00022963"/>
    </source>
</evidence>
<dbReference type="InterPro" id="IPR015679">
    <property type="entry name" value="PLipase_D_fam"/>
</dbReference>
<feature type="compositionally biased region" description="Basic and acidic residues" evidence="8">
    <location>
        <begin position="158"/>
        <end position="179"/>
    </location>
</feature>
<dbReference type="InterPro" id="IPR036871">
    <property type="entry name" value="PX_dom_sf"/>
</dbReference>
<name>A0A0F7SX15_PHARH</name>
<evidence type="ECO:0000259" key="9">
    <source>
        <dbReference type="PROSITE" id="PS50035"/>
    </source>
</evidence>
<sequence>MTPQLASLTSQIAARLSAEVETDTDSFTQATNQVPSSVKIPSGPTPEKPEAVANQDGNVPAQHDRSNSSSAGSSSVGADGRKGDGVEREHVKKGDRAGGIVHEQHTNGHVNGHANGQMNGNVLDKKDHDNETRPGAKEGRPDVHLPDTHNSLDSVSHPPDDLSPSRDGADEKEEDRAKDFSANTYSLKFRSLAGGGKGVRMESYMSLKQNGRDKKLDLQPPTTEEQGDSDLQEGNEEQLEERKQAQHGQAKNGMLTSSDIPKVGQSAEPTSPQVVRKDFVYSPNSLTPSDGPTGIDQEELDTLPPLHPASAPFNQHNSFRTADPVLTSAIHVPHPSRSYSMPVSHTSNPFDRSPSTQFHQRPPARNAPASQFEGSNASAASRWGTLRQRLQLSKKEKDKQNGRSEEDKAGISLTDELMMGNLGVLILKLAIETDEKGRKRVPVFLHHIRFKVSDSIGGSGNHPVFRVECEYGNGAVKWVIYRSLRDFLSLHAHYKASSLTRNVPGRNKGTKGTVELPEFPRSSIPYFRNKRKASSGPKEKEDESTTPVYPSSQMPNHQGAYHTPDGPSRMNSEVASFKHLRKKFRPKSEDSHSRAGFVENQRTALENYLIGVVHAVMYRPESNHLIRFLELSALSLSLAPNGGCQGKSGYLRVLSANVSSKKDRPVLAPLAWKRARKFRWWIVRESYLIAVDEPDQLEVFDVFLFDQDFAIERPNRVLRKGISKLENKFGDDKHDGASITEMNAEQTEESRLAAMEGDLHGIDKATLGSMNEDSAGNVSNHTFYINNSQTRLKLVAKAVRQMQQFIASLEKMAAESIWAGRNRFDSFAPIRLNVSAQWLVDGRDYLWNVSRALLNAKKCVYIHDWWLSPELYMRRPAQAKYRLDNIMKKKAEEGVKFYIIVYNEVSNKTTPTDSFYTKKSLRGLHPNIFIQRSPSHFATGTFYWSHHEKMCVIDEKIAFMGGVDLCFGRWDTPQHSLVDDDFDPNVVEGEDGPVWPGKDYSNPRVLDFHTLNKPFDDIYDRQKVPRMPWHDVAMQMEGQPARDLCRHFIQRWNHLLRIKNHSLAMPFLIPAPDFTVAELEKEQLTGTCEIQVCRSCGPWSMGTSNRIEHSILNAYLKGNFFITSTVVDGIAIENQIGEALVNRIIQAHEEGTAWRACIVIPLLPGYTYPIDSDAASSVRLIVECQNKSICRGPNSIFGRLRQEGIDPEDYISFFSLRGWGKFKDGSLTTEQVYIHGKVGPSLPSVCYCSANINERSMRGDRDSELASVIRDTDMMDSTMGGKPYKVGRFAHTLRVRLMREHLGVDVDAMAEDDLMARNPVVPEKEIQVWDPSEEQQSTGEGQHGTIISNRTVKDRFMMHASSVAHTIAHSQSQAINRAARKVADTITRSTHEVAMPDDDIEIFRLDDGRLAKGFVSSVVPTMEERRLAEHGLIDGPLRRDEIQGKVGDIADAVFDASGNRMDQGKDAVSSQAALDKVEPRVAETLTAEEGSKMKRQARDPLPVVGPGGILYHLEGEDDIRMEDNAKLGGKEPISSRRRNNKTSNHPWSMPLPTPHVDPEGFRDPLDDKFWKDTWTSVAVHNTEIFRKVFRCIPDDLVTSWTHYRENSAYAEKFNRPPTHGAGGGGSGGGVVGAGQNGSKGDDSSPSGEASKAEKIEGHLGVGDHESEDISKLTSGQSEPWTRWEQERMEDLLGEVRGHLVVFPTRFLEIEDLGNNFLFNSDKLLPLPIYD</sequence>
<feature type="domain" description="PLD phosphodiesterase" evidence="9">
    <location>
        <begin position="942"/>
        <end position="969"/>
    </location>
</feature>
<feature type="compositionally biased region" description="Basic and acidic residues" evidence="8">
    <location>
        <begin position="123"/>
        <end position="147"/>
    </location>
</feature>
<dbReference type="EC" id="3.1.4.4" evidence="7"/>
<evidence type="ECO:0000256" key="6">
    <source>
        <dbReference type="ARBA" id="ARBA00023098"/>
    </source>
</evidence>
<dbReference type="GO" id="GO:0035556">
    <property type="term" value="P:intracellular signal transduction"/>
    <property type="evidence" value="ECO:0007669"/>
    <property type="project" value="InterPro"/>
</dbReference>
<evidence type="ECO:0000256" key="2">
    <source>
        <dbReference type="ARBA" id="ARBA00008664"/>
    </source>
</evidence>
<dbReference type="GO" id="GO:0035091">
    <property type="term" value="F:phosphatidylinositol binding"/>
    <property type="evidence" value="ECO:0007669"/>
    <property type="project" value="InterPro"/>
</dbReference>
<feature type="region of interest" description="Disordered" evidence="8">
    <location>
        <begin position="1522"/>
        <end position="1559"/>
    </location>
</feature>
<evidence type="ECO:0000256" key="8">
    <source>
        <dbReference type="SAM" id="MobiDB-lite"/>
    </source>
</evidence>
<feature type="compositionally biased region" description="Polar residues" evidence="8">
    <location>
        <begin position="368"/>
        <end position="379"/>
    </location>
</feature>
<dbReference type="InterPro" id="IPR016555">
    <property type="entry name" value="PLipase_D_euk"/>
</dbReference>
<evidence type="ECO:0000256" key="7">
    <source>
        <dbReference type="PIRNR" id="PIRNR009376"/>
    </source>
</evidence>
<feature type="region of interest" description="Disordered" evidence="8">
    <location>
        <begin position="18"/>
        <end position="318"/>
    </location>
</feature>
<dbReference type="SUPFAM" id="SSF64268">
    <property type="entry name" value="PX domain"/>
    <property type="match status" value="1"/>
</dbReference>
<evidence type="ECO:0000256" key="4">
    <source>
        <dbReference type="ARBA" id="ARBA00022801"/>
    </source>
</evidence>
<feature type="compositionally biased region" description="Basic and acidic residues" evidence="8">
    <location>
        <begin position="1650"/>
        <end position="1670"/>
    </location>
</feature>
<dbReference type="GO" id="GO:0004630">
    <property type="term" value="F:phospholipase D activity"/>
    <property type="evidence" value="ECO:0007669"/>
    <property type="project" value="UniProtKB-UniRule"/>
</dbReference>
<comment type="similarity">
    <text evidence="2 7">Belongs to the phospholipase D family.</text>
</comment>